<evidence type="ECO:0000256" key="1">
    <source>
        <dbReference type="SAM" id="MobiDB-lite"/>
    </source>
</evidence>
<evidence type="ECO:0000313" key="2">
    <source>
        <dbReference type="EMBL" id="ESP04883.1"/>
    </source>
</evidence>
<feature type="region of interest" description="Disordered" evidence="1">
    <location>
        <begin position="1"/>
        <end position="29"/>
    </location>
</feature>
<dbReference type="HOGENOM" id="CLU_375653_0_0_1"/>
<sequence>MNSRGMRGGRGARGGRGRGSRGAGGFSSYRASGFEAAAPHPHYPPYDAYEDDYEYGYAGKRPIDDRDPMGVKRQRTSSVHMMNRMIQDSQRELANLTFGSRETPKWRPNSDTQQLNQVLNRQQMLLEMQSEMIAGMGGRPQKPDPLDDAYYGRRPATADPFARSSGYGPPRGRGARRGAAQYGYPEIETPMPYNHNPYLDYEYDDGGLGPAPEYYVSIEGKINNFIEVLLEYDDLFIAVQAIETSRHNNTTLVKIRTEYNVFEDMDKDPYIDGHLKINGVLLAREQGYTKHQVKDSVYAKALYMLLTKSVSHIFANSNKLYKDLPEEQKKIKEPKDGKKSRDHKFILARLIEMMTQLRQNIPQSRGYKENLIHELDVACGTVDAGITLVYYKNSEESQTCELYVDDLMLGQGEESDKRGAMKNAYRNAKRLLMNWNYPVERIVRENKRLQNVDILDQEVVDMQYKSKNHERGSNMNVMKTTNLENFAKDVTTKRDIVVYEHTEETKTAPWKVIEDTACANRMLFEYVLYNPREGGPTRCLLFLQEELIADAMGFNRIKSKANAAQKGLQWLKANCPLIKTSSRDYNNPFMSFETAKQKALLLKADNPELARNWDLSSYPAPAADDPKPDDLTPWVDQVLENVLEDYQKTESLEEIILDKDFPKYHITRLRQISKKYGTLIIIKLGSEKQMRTNCVVIQKDIFRTANPIEVVNLLRKCGNESGRYKLIQYKDENEDIVKA</sequence>
<dbReference type="KEGG" id="lgi:LOTGIDRAFT_229968"/>
<feature type="compositionally biased region" description="Low complexity" evidence="1">
    <location>
        <begin position="166"/>
        <end position="178"/>
    </location>
</feature>
<reference evidence="2 3" key="1">
    <citation type="journal article" date="2013" name="Nature">
        <title>Insights into bilaterian evolution from three spiralian genomes.</title>
        <authorList>
            <person name="Simakov O."/>
            <person name="Marletaz F."/>
            <person name="Cho S.J."/>
            <person name="Edsinger-Gonzales E."/>
            <person name="Havlak P."/>
            <person name="Hellsten U."/>
            <person name="Kuo D.H."/>
            <person name="Larsson T."/>
            <person name="Lv J."/>
            <person name="Arendt D."/>
            <person name="Savage R."/>
            <person name="Osoegawa K."/>
            <person name="de Jong P."/>
            <person name="Grimwood J."/>
            <person name="Chapman J.A."/>
            <person name="Shapiro H."/>
            <person name="Aerts A."/>
            <person name="Otillar R.P."/>
            <person name="Terry A.Y."/>
            <person name="Boore J.L."/>
            <person name="Grigoriev I.V."/>
            <person name="Lindberg D.R."/>
            <person name="Seaver E.C."/>
            <person name="Weisblat D.A."/>
            <person name="Putnam N.H."/>
            <person name="Rokhsar D.S."/>
        </authorList>
    </citation>
    <scope>NUCLEOTIDE SEQUENCE [LARGE SCALE GENOMIC DNA]</scope>
</reference>
<keyword evidence="3" id="KW-1185">Reference proteome</keyword>
<feature type="region of interest" description="Disordered" evidence="1">
    <location>
        <begin position="157"/>
        <end position="178"/>
    </location>
</feature>
<organism evidence="2 3">
    <name type="scientific">Lottia gigantea</name>
    <name type="common">Giant owl limpet</name>
    <dbReference type="NCBI Taxonomy" id="225164"/>
    <lineage>
        <taxon>Eukaryota</taxon>
        <taxon>Metazoa</taxon>
        <taxon>Spiralia</taxon>
        <taxon>Lophotrochozoa</taxon>
        <taxon>Mollusca</taxon>
        <taxon>Gastropoda</taxon>
        <taxon>Patellogastropoda</taxon>
        <taxon>Lottioidea</taxon>
        <taxon>Lottiidae</taxon>
        <taxon>Lottia</taxon>
    </lineage>
</organism>
<dbReference type="AlphaFoldDB" id="V4B3G5"/>
<accession>V4B3G5</accession>
<feature type="compositionally biased region" description="Gly residues" evidence="1">
    <location>
        <begin position="1"/>
        <end position="12"/>
    </location>
</feature>
<proteinExistence type="predicted"/>
<dbReference type="Proteomes" id="UP000030746">
    <property type="component" value="Unassembled WGS sequence"/>
</dbReference>
<name>V4B3G5_LOTGI</name>
<dbReference type="RefSeq" id="XP_009044392.1">
    <property type="nucleotide sequence ID" value="XM_009046144.1"/>
</dbReference>
<evidence type="ECO:0008006" key="4">
    <source>
        <dbReference type="Google" id="ProtNLM"/>
    </source>
</evidence>
<evidence type="ECO:0000313" key="3">
    <source>
        <dbReference type="Proteomes" id="UP000030746"/>
    </source>
</evidence>
<dbReference type="EMBL" id="KB199651">
    <property type="protein sequence ID" value="ESP04883.1"/>
    <property type="molecule type" value="Genomic_DNA"/>
</dbReference>
<gene>
    <name evidence="2" type="ORF">LOTGIDRAFT_229968</name>
</gene>
<dbReference type="OrthoDB" id="6093063at2759"/>
<protein>
    <recommendedName>
        <fullName evidence="4">DRBM domain-containing protein</fullName>
    </recommendedName>
</protein>
<dbReference type="GeneID" id="20248158"/>
<dbReference type="CTD" id="20248158"/>